<evidence type="ECO:0000313" key="4">
    <source>
        <dbReference type="EMBL" id="KAF6104758.1"/>
    </source>
</evidence>
<accession>A0A834A5D8</accession>
<evidence type="ECO:0000313" key="5">
    <source>
        <dbReference type="Proteomes" id="UP000664940"/>
    </source>
</evidence>
<evidence type="ECO:0000256" key="2">
    <source>
        <dbReference type="ARBA" id="ARBA00016657"/>
    </source>
</evidence>
<reference evidence="4 5" key="1">
    <citation type="journal article" date="2020" name="Nature">
        <title>Six reference-quality genomes reveal evolution of bat adaptations.</title>
        <authorList>
            <person name="Jebb D."/>
            <person name="Huang Z."/>
            <person name="Pippel M."/>
            <person name="Hughes G.M."/>
            <person name="Lavrichenko K."/>
            <person name="Devanna P."/>
            <person name="Winkler S."/>
            <person name="Jermiin L.S."/>
            <person name="Skirmuntt E.C."/>
            <person name="Katzourakis A."/>
            <person name="Burkitt-Gray L."/>
            <person name="Ray D.A."/>
            <person name="Sullivan K.A.M."/>
            <person name="Roscito J.G."/>
            <person name="Kirilenko B.M."/>
            <person name="Davalos L.M."/>
            <person name="Corthals A.P."/>
            <person name="Power M.L."/>
            <person name="Jones G."/>
            <person name="Ransome R.D."/>
            <person name="Dechmann D.K.N."/>
            <person name="Locatelli A.G."/>
            <person name="Puechmaille S.J."/>
            <person name="Fedrigo O."/>
            <person name="Jarvis E.D."/>
            <person name="Hiller M."/>
            <person name="Vernes S.C."/>
            <person name="Myers E.W."/>
            <person name="Teeling E.C."/>
        </authorList>
    </citation>
    <scope>NUCLEOTIDE SEQUENCE [LARGE SCALE GENOMIC DNA]</scope>
    <source>
        <strain evidence="4">Bat1K_MPI-CBG_1</strain>
    </source>
</reference>
<dbReference type="EMBL" id="JABVXQ010000006">
    <property type="protein sequence ID" value="KAF6104758.1"/>
    <property type="molecule type" value="Genomic_DNA"/>
</dbReference>
<sequence length="109" mass="12667">MGMSIIEQLDPVSFSNYLKKYHNTICGRHPIGVLLNVSIFWKTIFFEDFIYLFLGRGEWKEKEGKKHQYVVASHVLPPGDLAYNLGMCPDWESNWQCFGWQACTQSTKT</sequence>
<gene>
    <name evidence="4" type="ORF">HJG60_012881</name>
</gene>
<evidence type="ECO:0000256" key="1">
    <source>
        <dbReference type="ARBA" id="ARBA00006315"/>
    </source>
</evidence>
<dbReference type="AlphaFoldDB" id="A0A834A5D8"/>
<comment type="caution">
    <text evidence="4">The sequence shown here is derived from an EMBL/GenBank/DDBJ whole genome shotgun (WGS) entry which is preliminary data.</text>
</comment>
<dbReference type="InterPro" id="IPR002737">
    <property type="entry name" value="MEMO1_fam"/>
</dbReference>
<proteinExistence type="inferred from homology"/>
<protein>
    <recommendedName>
        <fullName evidence="2">Protein MEMO1</fullName>
    </recommendedName>
    <alternativeName>
        <fullName evidence="3">Mediator of ErbB2-driven cell motility 1</fullName>
    </alternativeName>
</protein>
<dbReference type="Gene3D" id="3.40.830.10">
    <property type="entry name" value="LigB-like"/>
    <property type="match status" value="1"/>
</dbReference>
<name>A0A834A5D8_9CHIR</name>
<evidence type="ECO:0000256" key="3">
    <source>
        <dbReference type="ARBA" id="ARBA00030837"/>
    </source>
</evidence>
<dbReference type="Proteomes" id="UP000664940">
    <property type="component" value="Unassembled WGS sequence"/>
</dbReference>
<dbReference type="PANTHER" id="PTHR11060">
    <property type="entry name" value="PROTEIN MEMO1"/>
    <property type="match status" value="1"/>
</dbReference>
<organism evidence="4 5">
    <name type="scientific">Phyllostomus discolor</name>
    <name type="common">pale spear-nosed bat</name>
    <dbReference type="NCBI Taxonomy" id="89673"/>
    <lineage>
        <taxon>Eukaryota</taxon>
        <taxon>Metazoa</taxon>
        <taxon>Chordata</taxon>
        <taxon>Craniata</taxon>
        <taxon>Vertebrata</taxon>
        <taxon>Euteleostomi</taxon>
        <taxon>Mammalia</taxon>
        <taxon>Eutheria</taxon>
        <taxon>Laurasiatheria</taxon>
        <taxon>Chiroptera</taxon>
        <taxon>Yangochiroptera</taxon>
        <taxon>Phyllostomidae</taxon>
        <taxon>Phyllostominae</taxon>
        <taxon>Phyllostomus</taxon>
    </lineage>
</organism>
<comment type="similarity">
    <text evidence="1">Belongs to the MEMO1 family.</text>
</comment>
<dbReference type="PANTHER" id="PTHR11060:SF0">
    <property type="entry name" value="PROTEIN MEMO1"/>
    <property type="match status" value="1"/>
</dbReference>